<feature type="region of interest" description="Disordered" evidence="1">
    <location>
        <begin position="84"/>
        <end position="115"/>
    </location>
</feature>
<dbReference type="OMA" id="KHDITEP"/>
<dbReference type="FunCoup" id="Q555K2">
    <property type="interactions" value="2"/>
</dbReference>
<keyword evidence="2" id="KW-1133">Transmembrane helix</keyword>
<comment type="caution">
    <text evidence="3">The sequence shown here is derived from an EMBL/GenBank/DDBJ whole genome shotgun (WGS) entry which is preliminary data.</text>
</comment>
<feature type="region of interest" description="Disordered" evidence="1">
    <location>
        <begin position="31"/>
        <end position="70"/>
    </location>
</feature>
<keyword evidence="2" id="KW-0472">Membrane</keyword>
<dbReference type="KEGG" id="ddi:DDB_G0274685"/>
<dbReference type="dictyBase" id="DDB_G0274685"/>
<feature type="transmembrane region" description="Helical" evidence="2">
    <location>
        <begin position="7"/>
        <end position="24"/>
    </location>
</feature>
<dbReference type="STRING" id="44689.Q555K2"/>
<dbReference type="PANTHER" id="PTHR32301:SF6">
    <property type="entry name" value="GOLVESIN-RELATED"/>
    <property type="match status" value="1"/>
</dbReference>
<dbReference type="PaxDb" id="44689-DDB0203237"/>
<dbReference type="SMR" id="Q555K2"/>
<sequence>MRLKKKLYVCLIFVIIVLFFQYTIENKKNKNKNFNKNKNVNKNKNHNQSIINNKNNNIFNNNNNNDNNKSQSLNKFVVKDIEKNNNNKLNGRINNSLLNNNNNKNKNRSYKRRDTYTSEDDFDSWIKNNNNKDEGGNINDNEFYKIIYKEYQFEKELILNKTNRKIEFASSPSIQKIINNKNNNYDYDFEWKNNKTLNPLLLSKPFIFIHIPKTGGTSLENTFEINLPKKSQLFKKHASPTIKQAEECASKNIDAMFGHFVFGLHYYFQNNKNYTINNNNNNNNNNGINFDINNFNNDDYLYHQNPYSYMTMMRNPIDRVVSHYYFLKNSPDHPLYGEVASISLQDWIEFSQLARNEQCRRIVGISRSTKQLPFDFKEQCIFRLKYTFKFIGLTERFDESLLILSYKTGFNKLSFISKNIGKNRNISNINNVSSSSSSNLYNLENSLYERIKSLNSIDLEVYNIAIQLFEKQINLIGKNNFYNELNYLIKKLKK</sequence>
<dbReference type="InterPro" id="IPR053259">
    <property type="entry name" value="Golvesin-related_Golgi"/>
</dbReference>
<dbReference type="InParanoid" id="Q555K2"/>
<dbReference type="eggNOG" id="ENOG502RDZX">
    <property type="taxonomic scope" value="Eukaryota"/>
</dbReference>
<dbReference type="SUPFAM" id="SSF52540">
    <property type="entry name" value="P-loop containing nucleoside triphosphate hydrolases"/>
    <property type="match status" value="1"/>
</dbReference>
<dbReference type="PhylomeDB" id="Q555K2"/>
<dbReference type="RefSeq" id="XP_644065.1">
    <property type="nucleotide sequence ID" value="XM_638973.1"/>
</dbReference>
<evidence type="ECO:0000256" key="2">
    <source>
        <dbReference type="SAM" id="Phobius"/>
    </source>
</evidence>
<accession>Q555K2</accession>
<evidence type="ECO:0000313" key="4">
    <source>
        <dbReference type="Proteomes" id="UP000002195"/>
    </source>
</evidence>
<feature type="compositionally biased region" description="Low complexity" evidence="1">
    <location>
        <begin position="46"/>
        <end position="70"/>
    </location>
</feature>
<protein>
    <submittedName>
        <fullName evidence="3">Uncharacterized protein</fullName>
    </submittedName>
</protein>
<evidence type="ECO:0000256" key="1">
    <source>
        <dbReference type="SAM" id="MobiDB-lite"/>
    </source>
</evidence>
<gene>
    <name evidence="3" type="ORF">DDB_G0274685</name>
</gene>
<feature type="compositionally biased region" description="Basic residues" evidence="1">
    <location>
        <begin position="31"/>
        <end position="45"/>
    </location>
</feature>
<dbReference type="VEuPathDB" id="AmoebaDB:DDB_G0274685"/>
<dbReference type="PANTHER" id="PTHR32301">
    <property type="entry name" value="COUNTIN RECEPTOR CNR3-RELATED"/>
    <property type="match status" value="1"/>
</dbReference>
<dbReference type="Proteomes" id="UP000002195">
    <property type="component" value="Unassembled WGS sequence"/>
</dbReference>
<evidence type="ECO:0000313" key="3">
    <source>
        <dbReference type="EMBL" id="EAL70235.1"/>
    </source>
</evidence>
<dbReference type="AlphaFoldDB" id="Q555K2"/>
<name>Q555K2_DICDI</name>
<dbReference type="Gene3D" id="3.40.50.300">
    <property type="entry name" value="P-loop containing nucleotide triphosphate hydrolases"/>
    <property type="match status" value="1"/>
</dbReference>
<dbReference type="EMBL" id="AAFI02000012">
    <property type="protein sequence ID" value="EAL70235.1"/>
    <property type="molecule type" value="Genomic_DNA"/>
</dbReference>
<feature type="compositionally biased region" description="Low complexity" evidence="1">
    <location>
        <begin position="86"/>
        <end position="104"/>
    </location>
</feature>
<dbReference type="InterPro" id="IPR027417">
    <property type="entry name" value="P-loop_NTPase"/>
</dbReference>
<keyword evidence="4" id="KW-1185">Reference proteome</keyword>
<proteinExistence type="predicted"/>
<dbReference type="GeneID" id="8619494"/>
<reference evidence="3 4" key="1">
    <citation type="journal article" date="2005" name="Nature">
        <title>The genome of the social amoeba Dictyostelium discoideum.</title>
        <authorList>
            <consortium name="The Dictyostelium discoideum Sequencing Consortium"/>
            <person name="Eichinger L."/>
            <person name="Pachebat J.A."/>
            <person name="Glockner G."/>
            <person name="Rajandream M.A."/>
            <person name="Sucgang R."/>
            <person name="Berriman M."/>
            <person name="Song J."/>
            <person name="Olsen R."/>
            <person name="Szafranski K."/>
            <person name="Xu Q."/>
            <person name="Tunggal B."/>
            <person name="Kummerfeld S."/>
            <person name="Madera M."/>
            <person name="Konfortov B.A."/>
            <person name="Rivero F."/>
            <person name="Bankier A.T."/>
            <person name="Lehmann R."/>
            <person name="Hamlin N."/>
            <person name="Davies R."/>
            <person name="Gaudet P."/>
            <person name="Fey P."/>
            <person name="Pilcher K."/>
            <person name="Chen G."/>
            <person name="Saunders D."/>
            <person name="Sodergren E."/>
            <person name="Davis P."/>
            <person name="Kerhornou A."/>
            <person name="Nie X."/>
            <person name="Hall N."/>
            <person name="Anjard C."/>
            <person name="Hemphill L."/>
            <person name="Bason N."/>
            <person name="Farbrother P."/>
            <person name="Desany B."/>
            <person name="Just E."/>
            <person name="Morio T."/>
            <person name="Rost R."/>
            <person name="Churcher C."/>
            <person name="Cooper J."/>
            <person name="Haydock S."/>
            <person name="van Driessche N."/>
            <person name="Cronin A."/>
            <person name="Goodhead I."/>
            <person name="Muzny D."/>
            <person name="Mourier T."/>
            <person name="Pain A."/>
            <person name="Lu M."/>
            <person name="Harper D."/>
            <person name="Lindsay R."/>
            <person name="Hauser H."/>
            <person name="James K."/>
            <person name="Quiles M."/>
            <person name="Madan Babu M."/>
            <person name="Saito T."/>
            <person name="Buchrieser C."/>
            <person name="Wardroper A."/>
            <person name="Felder M."/>
            <person name="Thangavelu M."/>
            <person name="Johnson D."/>
            <person name="Knights A."/>
            <person name="Loulseged H."/>
            <person name="Mungall K."/>
            <person name="Oliver K."/>
            <person name="Price C."/>
            <person name="Quail M.A."/>
            <person name="Urushihara H."/>
            <person name="Hernandez J."/>
            <person name="Rabbinowitsch E."/>
            <person name="Steffen D."/>
            <person name="Sanders M."/>
            <person name="Ma J."/>
            <person name="Kohara Y."/>
            <person name="Sharp S."/>
            <person name="Simmonds M."/>
            <person name="Spiegler S."/>
            <person name="Tivey A."/>
            <person name="Sugano S."/>
            <person name="White B."/>
            <person name="Walker D."/>
            <person name="Woodward J."/>
            <person name="Winckler T."/>
            <person name="Tanaka Y."/>
            <person name="Shaulsky G."/>
            <person name="Schleicher M."/>
            <person name="Weinstock G."/>
            <person name="Rosenthal A."/>
            <person name="Cox E.C."/>
            <person name="Chisholm R.L."/>
            <person name="Gibbs R."/>
            <person name="Loomis W.F."/>
            <person name="Platzer M."/>
            <person name="Kay R.R."/>
            <person name="Williams J."/>
            <person name="Dear P.H."/>
            <person name="Noegel A.A."/>
            <person name="Barrell B."/>
            <person name="Kuspa A."/>
        </authorList>
    </citation>
    <scope>NUCLEOTIDE SEQUENCE [LARGE SCALE GENOMIC DNA]</scope>
    <source>
        <strain evidence="3 4">AX4</strain>
    </source>
</reference>
<organism evidence="3 4">
    <name type="scientific">Dictyostelium discoideum</name>
    <name type="common">Social amoeba</name>
    <dbReference type="NCBI Taxonomy" id="44689"/>
    <lineage>
        <taxon>Eukaryota</taxon>
        <taxon>Amoebozoa</taxon>
        <taxon>Evosea</taxon>
        <taxon>Eumycetozoa</taxon>
        <taxon>Dictyostelia</taxon>
        <taxon>Dictyosteliales</taxon>
        <taxon>Dictyosteliaceae</taxon>
        <taxon>Dictyostelium</taxon>
    </lineage>
</organism>
<dbReference type="GO" id="GO:0005794">
    <property type="term" value="C:Golgi apparatus"/>
    <property type="evidence" value="ECO:0000318"/>
    <property type="project" value="GO_Central"/>
</dbReference>
<keyword evidence="2" id="KW-0812">Transmembrane</keyword>
<dbReference type="HOGENOM" id="CLU_552567_0_0_1"/>